<sequence length="102" mass="11553">MNGIRSHLTLTFSTLAHCHLDLNVTNITPLIFECEEYGFKEEDKFLIDQGCEISSVLLGNDLEDSDENEDNDFFVETEESEDSSSDSDSDLGDRDQPSQRRS</sequence>
<dbReference type="EMBL" id="VSRR010017149">
    <property type="protein sequence ID" value="MPC60072.1"/>
    <property type="molecule type" value="Genomic_DNA"/>
</dbReference>
<evidence type="ECO:0000313" key="2">
    <source>
        <dbReference type="EMBL" id="MPC60072.1"/>
    </source>
</evidence>
<feature type="compositionally biased region" description="Acidic residues" evidence="1">
    <location>
        <begin position="61"/>
        <end position="90"/>
    </location>
</feature>
<comment type="caution">
    <text evidence="2">The sequence shown here is derived from an EMBL/GenBank/DDBJ whole genome shotgun (WGS) entry which is preliminary data.</text>
</comment>
<dbReference type="Proteomes" id="UP000324222">
    <property type="component" value="Unassembled WGS sequence"/>
</dbReference>
<keyword evidence="3" id="KW-1185">Reference proteome</keyword>
<name>A0A5B7GM76_PORTR</name>
<evidence type="ECO:0000256" key="1">
    <source>
        <dbReference type="SAM" id="MobiDB-lite"/>
    </source>
</evidence>
<accession>A0A5B7GM76</accession>
<evidence type="ECO:0000313" key="3">
    <source>
        <dbReference type="Proteomes" id="UP000324222"/>
    </source>
</evidence>
<protein>
    <submittedName>
        <fullName evidence="2">Uncharacterized protein</fullName>
    </submittedName>
</protein>
<feature type="region of interest" description="Disordered" evidence="1">
    <location>
        <begin position="59"/>
        <end position="102"/>
    </location>
</feature>
<gene>
    <name evidence="2" type="ORF">E2C01_054108</name>
</gene>
<reference evidence="2 3" key="1">
    <citation type="submission" date="2019-05" db="EMBL/GenBank/DDBJ databases">
        <title>Another draft genome of Portunus trituberculatus and its Hox gene families provides insights of decapod evolution.</title>
        <authorList>
            <person name="Jeong J.-H."/>
            <person name="Song I."/>
            <person name="Kim S."/>
            <person name="Choi T."/>
            <person name="Kim D."/>
            <person name="Ryu S."/>
            <person name="Kim W."/>
        </authorList>
    </citation>
    <scope>NUCLEOTIDE SEQUENCE [LARGE SCALE GENOMIC DNA]</scope>
    <source>
        <tissue evidence="2">Muscle</tissue>
    </source>
</reference>
<proteinExistence type="predicted"/>
<dbReference type="AlphaFoldDB" id="A0A5B7GM76"/>
<organism evidence="2 3">
    <name type="scientific">Portunus trituberculatus</name>
    <name type="common">Swimming crab</name>
    <name type="synonym">Neptunus trituberculatus</name>
    <dbReference type="NCBI Taxonomy" id="210409"/>
    <lineage>
        <taxon>Eukaryota</taxon>
        <taxon>Metazoa</taxon>
        <taxon>Ecdysozoa</taxon>
        <taxon>Arthropoda</taxon>
        <taxon>Crustacea</taxon>
        <taxon>Multicrustacea</taxon>
        <taxon>Malacostraca</taxon>
        <taxon>Eumalacostraca</taxon>
        <taxon>Eucarida</taxon>
        <taxon>Decapoda</taxon>
        <taxon>Pleocyemata</taxon>
        <taxon>Brachyura</taxon>
        <taxon>Eubrachyura</taxon>
        <taxon>Portunoidea</taxon>
        <taxon>Portunidae</taxon>
        <taxon>Portuninae</taxon>
        <taxon>Portunus</taxon>
    </lineage>
</organism>
<feature type="compositionally biased region" description="Basic and acidic residues" evidence="1">
    <location>
        <begin position="91"/>
        <end position="102"/>
    </location>
</feature>